<dbReference type="SMART" id="SM00934">
    <property type="entry name" value="OMPdecase"/>
    <property type="match status" value="1"/>
</dbReference>
<keyword evidence="12" id="KW-0456">Lyase</keyword>
<evidence type="ECO:0000256" key="19">
    <source>
        <dbReference type="PIRSR" id="PIRSR614732-2"/>
    </source>
</evidence>
<keyword evidence="9" id="KW-0808">Transferase</keyword>
<protein>
    <recommendedName>
        <fullName evidence="7">Uridine 5'-monophosphate synthase</fullName>
        <ecNumber evidence="5">2.4.2.10</ecNumber>
        <ecNumber evidence="6">4.1.1.23</ecNumber>
    </recommendedName>
</protein>
<keyword evidence="22" id="KW-1185">Reference proteome</keyword>
<evidence type="ECO:0000256" key="3">
    <source>
        <dbReference type="ARBA" id="ARBA00006221"/>
    </source>
</evidence>
<comment type="catalytic activity">
    <reaction evidence="14">
        <text>orotidine 5'-phosphate + H(+) = UMP + CO2</text>
        <dbReference type="Rhea" id="RHEA:11596"/>
        <dbReference type="ChEBI" id="CHEBI:15378"/>
        <dbReference type="ChEBI" id="CHEBI:16526"/>
        <dbReference type="ChEBI" id="CHEBI:57538"/>
        <dbReference type="ChEBI" id="CHEBI:57865"/>
        <dbReference type="EC" id="4.1.1.23"/>
    </reaction>
    <physiologicalReaction direction="left-to-right" evidence="14">
        <dbReference type="Rhea" id="RHEA:11597"/>
    </physiologicalReaction>
</comment>
<dbReference type="InterPro" id="IPR001754">
    <property type="entry name" value="OMPdeCOase_dom"/>
</dbReference>
<comment type="subunit">
    <text evidence="17">Homodimer; dimerization is required for enzymatic activity.</text>
</comment>
<keyword evidence="11" id="KW-0665">Pyrimidine biosynthesis</keyword>
<dbReference type="EMBL" id="JAOPHQ010005723">
    <property type="protein sequence ID" value="KAK0134224.1"/>
    <property type="molecule type" value="Genomic_DNA"/>
</dbReference>
<comment type="catalytic activity">
    <reaction evidence="15">
        <text>orotidine 5'-phosphate + diphosphate = orotate + 5-phospho-alpha-D-ribose 1-diphosphate</text>
        <dbReference type="Rhea" id="RHEA:10380"/>
        <dbReference type="ChEBI" id="CHEBI:30839"/>
        <dbReference type="ChEBI" id="CHEBI:33019"/>
        <dbReference type="ChEBI" id="CHEBI:57538"/>
        <dbReference type="ChEBI" id="CHEBI:58017"/>
        <dbReference type="EC" id="2.4.2.10"/>
    </reaction>
    <physiologicalReaction direction="right-to-left" evidence="15">
        <dbReference type="Rhea" id="RHEA:10382"/>
    </physiologicalReaction>
</comment>
<evidence type="ECO:0000259" key="20">
    <source>
        <dbReference type="SMART" id="SM00934"/>
    </source>
</evidence>
<organism evidence="21 22">
    <name type="scientific">Merluccius polli</name>
    <name type="common">Benguela hake</name>
    <name type="synonym">Merluccius cadenati</name>
    <dbReference type="NCBI Taxonomy" id="89951"/>
    <lineage>
        <taxon>Eukaryota</taxon>
        <taxon>Metazoa</taxon>
        <taxon>Chordata</taxon>
        <taxon>Craniata</taxon>
        <taxon>Vertebrata</taxon>
        <taxon>Euteleostomi</taxon>
        <taxon>Actinopterygii</taxon>
        <taxon>Neopterygii</taxon>
        <taxon>Teleostei</taxon>
        <taxon>Neoteleostei</taxon>
        <taxon>Acanthomorphata</taxon>
        <taxon>Zeiogadaria</taxon>
        <taxon>Gadariae</taxon>
        <taxon>Gadiformes</taxon>
        <taxon>Gadoidei</taxon>
        <taxon>Merlucciidae</taxon>
        <taxon>Merluccius</taxon>
    </lineage>
</organism>
<comment type="similarity">
    <text evidence="4">In the C-terminal section; belongs to the OMP decarboxylase family.</text>
</comment>
<dbReference type="InterPro" id="IPR029057">
    <property type="entry name" value="PRTase-like"/>
</dbReference>
<dbReference type="CDD" id="cd06223">
    <property type="entry name" value="PRTases_typeI"/>
    <property type="match status" value="1"/>
</dbReference>
<evidence type="ECO:0000256" key="17">
    <source>
        <dbReference type="ARBA" id="ARBA00063898"/>
    </source>
</evidence>
<feature type="active site" description="For OMPdecase activity" evidence="18">
    <location>
        <position position="339"/>
    </location>
</feature>
<dbReference type="InterPro" id="IPR013785">
    <property type="entry name" value="Aldolase_TIM"/>
</dbReference>
<dbReference type="PROSITE" id="PS00156">
    <property type="entry name" value="OMPDECASE"/>
    <property type="match status" value="1"/>
</dbReference>
<dbReference type="AlphaFoldDB" id="A0AA47M637"/>
<evidence type="ECO:0000256" key="8">
    <source>
        <dbReference type="ARBA" id="ARBA00022676"/>
    </source>
</evidence>
<reference evidence="21" key="1">
    <citation type="journal article" date="2023" name="Front. Mar. Sci.">
        <title>A new Merluccius polli reference genome to investigate the effects of global change in West African waters.</title>
        <authorList>
            <person name="Mateo J.L."/>
            <person name="Blanco-Fernandez C."/>
            <person name="Garcia-Vazquez E."/>
            <person name="Machado-Schiaffino G."/>
        </authorList>
    </citation>
    <scope>NUCLEOTIDE SEQUENCE</scope>
    <source>
        <strain evidence="21">C29</strain>
        <tissue evidence="21">Fin</tissue>
    </source>
</reference>
<feature type="binding site" evidence="19">
    <location>
        <position position="399"/>
    </location>
    <ligand>
        <name>substrate</name>
    </ligand>
</feature>
<dbReference type="EC" id="2.4.2.10" evidence="5"/>
<gene>
    <name evidence="21" type="primary">UMPS</name>
    <name evidence="21" type="ORF">N1851_030213</name>
</gene>
<evidence type="ECO:0000313" key="22">
    <source>
        <dbReference type="Proteomes" id="UP001174136"/>
    </source>
</evidence>
<evidence type="ECO:0000256" key="18">
    <source>
        <dbReference type="PIRSR" id="PIRSR614732-1"/>
    </source>
</evidence>
<feature type="binding site" evidence="19">
    <location>
        <position position="457"/>
    </location>
    <ligand>
        <name>substrate</name>
    </ligand>
</feature>
<dbReference type="NCBIfam" id="TIGR00336">
    <property type="entry name" value="pyrE"/>
    <property type="match status" value="1"/>
</dbReference>
<evidence type="ECO:0000256" key="1">
    <source>
        <dbReference type="ARBA" id="ARBA00004861"/>
    </source>
</evidence>
<keyword evidence="10" id="KW-0210">Decarboxylase</keyword>
<feature type="binding site" evidence="19">
    <location>
        <position position="286"/>
    </location>
    <ligand>
        <name>substrate</name>
    </ligand>
</feature>
<dbReference type="InterPro" id="IPR014732">
    <property type="entry name" value="OMPdecase"/>
</dbReference>
<dbReference type="GO" id="GO:0044205">
    <property type="term" value="P:'de novo' UMP biosynthetic process"/>
    <property type="evidence" value="ECO:0007669"/>
    <property type="project" value="InterPro"/>
</dbReference>
<evidence type="ECO:0000256" key="9">
    <source>
        <dbReference type="ARBA" id="ARBA00022679"/>
    </source>
</evidence>
<dbReference type="Proteomes" id="UP001174136">
    <property type="component" value="Unassembled WGS sequence"/>
</dbReference>
<dbReference type="SUPFAM" id="SSF53271">
    <property type="entry name" value="PRTase-like"/>
    <property type="match status" value="1"/>
</dbReference>
<keyword evidence="13" id="KW-0511">Multifunctional enzyme</keyword>
<feature type="domain" description="Orotidine 5'-phosphate decarboxylase" evidence="20">
    <location>
        <begin position="280"/>
        <end position="493"/>
    </location>
</feature>
<dbReference type="Gene3D" id="3.40.50.2020">
    <property type="match status" value="1"/>
</dbReference>
<dbReference type="PANTHER" id="PTHR19278">
    <property type="entry name" value="OROTATE PHOSPHORIBOSYLTRANSFERASE"/>
    <property type="match status" value="1"/>
</dbReference>
<feature type="binding site" evidence="19">
    <location>
        <position position="477"/>
    </location>
    <ligand>
        <name>substrate</name>
    </ligand>
</feature>
<dbReference type="HAMAP" id="MF_01208">
    <property type="entry name" value="PyrE"/>
    <property type="match status" value="1"/>
</dbReference>
<evidence type="ECO:0000256" key="10">
    <source>
        <dbReference type="ARBA" id="ARBA00022793"/>
    </source>
</evidence>
<dbReference type="SUPFAM" id="SSF51366">
    <property type="entry name" value="Ribulose-phoshate binding barrel"/>
    <property type="match status" value="1"/>
</dbReference>
<dbReference type="Gene3D" id="3.20.20.70">
    <property type="entry name" value="Aldolase class I"/>
    <property type="match status" value="1"/>
</dbReference>
<dbReference type="CDD" id="cd04725">
    <property type="entry name" value="OMP_decarboxylase_like"/>
    <property type="match status" value="1"/>
</dbReference>
<dbReference type="FunFam" id="3.20.20.70:FF:000092">
    <property type="entry name" value="Uridine monophosphate synthetase"/>
    <property type="match status" value="1"/>
</dbReference>
<dbReference type="GO" id="GO:0006207">
    <property type="term" value="P:'de novo' pyrimidine nucleobase biosynthetic process"/>
    <property type="evidence" value="ECO:0007669"/>
    <property type="project" value="InterPro"/>
</dbReference>
<dbReference type="NCBIfam" id="TIGR01740">
    <property type="entry name" value="pyrF"/>
    <property type="match status" value="1"/>
</dbReference>
<dbReference type="FunFam" id="3.40.50.2020:FF:000025">
    <property type="entry name" value="Uridine monophosphate synthetase"/>
    <property type="match status" value="1"/>
</dbReference>
<feature type="active site" description="For OMPdecase activity" evidence="18">
    <location>
        <position position="344"/>
    </location>
</feature>
<sequence length="507" mass="55457">MAEDARVDALVLKLHDVDAVKFGEYRLKSGMMTPIYIDLRVLVSHPVLMNQVSTLIYQRAQEENLKFDSVCGVPYTALPMATIICSRNELPMLIRRKEAKDYGTKRMVEGIVRPGDVCLIIEDTVTTGTSIMETAEVLYKEGLKVTDAIVLMDREQGAVEMLASKGIKLHSIISMFKLLDVLQAGGRISPQTAKSVRDFILDNNTFKYDDDDARSTLAACRVQRAPSPEEGNGNGNLSPLAKKTCKEQEQVLSYGARAKLSDIHPLGSALLKIMEEKKSNLCVSADVTSYPELLELADTLGPKICLLKTHVDILQDFTPAYCNALKVSAEKHNFLIFEDRKFADIGNTVKHQYEGGMYQISSWSHLVNAHAVPGPGVVQGLRSAGKPLGRACLLIAQMSSQGSLATGEYTQSVLKMAEEHSDFVLGFICGSKISKKPQFIHMTPGVQMQAGGDGLGQQYTTPEEVIATKGSDVIIVGRGILGASDRAEAAESYRKAGWDAYLKRLGH</sequence>
<evidence type="ECO:0000256" key="11">
    <source>
        <dbReference type="ARBA" id="ARBA00022975"/>
    </source>
</evidence>
<evidence type="ECO:0000256" key="14">
    <source>
        <dbReference type="ARBA" id="ARBA00051583"/>
    </source>
</evidence>
<comment type="function">
    <text evidence="16">Bifunctional enzyme catalyzing the last two steps of de novo pyrimidine biosynthesis, orotate phosphoribosyltransferase (OPRT), which converts orotate to orotidine-5'-monophosphate (OMP), and orotidine-5'-monophosphate decarboxylase (ODC), the terminal enzymatic reaction that decarboxylates OMP to uridine monophosphate (UMP).</text>
</comment>
<evidence type="ECO:0000256" key="4">
    <source>
        <dbReference type="ARBA" id="ARBA00009769"/>
    </source>
</evidence>
<feature type="binding site" evidence="19">
    <location>
        <position position="478"/>
    </location>
    <ligand>
        <name>substrate</name>
    </ligand>
</feature>
<dbReference type="InterPro" id="IPR011060">
    <property type="entry name" value="RibuloseP-bd_barrel"/>
</dbReference>
<evidence type="ECO:0000256" key="16">
    <source>
        <dbReference type="ARBA" id="ARBA00060327"/>
    </source>
</evidence>
<evidence type="ECO:0000256" key="2">
    <source>
        <dbReference type="ARBA" id="ARBA00004889"/>
    </source>
</evidence>
<evidence type="ECO:0000256" key="12">
    <source>
        <dbReference type="ARBA" id="ARBA00023239"/>
    </source>
</evidence>
<dbReference type="EC" id="4.1.1.23" evidence="6"/>
<evidence type="ECO:0000256" key="6">
    <source>
        <dbReference type="ARBA" id="ARBA00012321"/>
    </source>
</evidence>
<comment type="pathway">
    <text evidence="2">Pyrimidine metabolism; UMP biosynthesis via de novo pathway; UMP from orotate: step 1/2.</text>
</comment>
<dbReference type="Pfam" id="PF00215">
    <property type="entry name" value="OMPdecase"/>
    <property type="match status" value="1"/>
</dbReference>
<dbReference type="GO" id="GO:0004588">
    <property type="term" value="F:orotate phosphoribosyltransferase activity"/>
    <property type="evidence" value="ECO:0007669"/>
    <property type="project" value="UniProtKB-EC"/>
</dbReference>
<name>A0AA47M637_MERPO</name>
<evidence type="ECO:0000256" key="7">
    <source>
        <dbReference type="ARBA" id="ARBA00015047"/>
    </source>
</evidence>
<accession>A0AA47M637</accession>
<dbReference type="InterPro" id="IPR023031">
    <property type="entry name" value="OPRT"/>
</dbReference>
<feature type="binding site" evidence="19">
    <location>
        <position position="308"/>
    </location>
    <ligand>
        <name>substrate</name>
    </ligand>
</feature>
<dbReference type="InterPro" id="IPR018089">
    <property type="entry name" value="OMPdecase_AS"/>
</dbReference>
<dbReference type="InterPro" id="IPR004467">
    <property type="entry name" value="Or_phspho_trans_dom"/>
</dbReference>
<comment type="caution">
    <text evidence="21">The sequence shown here is derived from an EMBL/GenBank/DDBJ whole genome shotgun (WGS) entry which is preliminary data.</text>
</comment>
<keyword evidence="8" id="KW-0328">Glycosyltransferase</keyword>
<dbReference type="PANTHER" id="PTHR19278:SF9">
    <property type="entry name" value="URIDINE 5'-MONOPHOSPHATE SYNTHASE"/>
    <property type="match status" value="1"/>
</dbReference>
<evidence type="ECO:0000256" key="15">
    <source>
        <dbReference type="ARBA" id="ARBA00051700"/>
    </source>
</evidence>
<feature type="active site" description="For OMPdecase activity" evidence="18">
    <location>
        <position position="341"/>
    </location>
</feature>
<dbReference type="GO" id="GO:0004590">
    <property type="term" value="F:orotidine-5'-phosphate decarboxylase activity"/>
    <property type="evidence" value="ECO:0007669"/>
    <property type="project" value="UniProtKB-EC"/>
</dbReference>
<comment type="similarity">
    <text evidence="3">In the N-terminal section; belongs to the purine/pyrimidine phosphoribosyltransferase family.</text>
</comment>
<dbReference type="InterPro" id="IPR000836">
    <property type="entry name" value="PRTase_dom"/>
</dbReference>
<proteinExistence type="inferred from homology"/>
<dbReference type="Pfam" id="PF00156">
    <property type="entry name" value="Pribosyltran"/>
    <property type="match status" value="1"/>
</dbReference>
<evidence type="ECO:0000256" key="13">
    <source>
        <dbReference type="ARBA" id="ARBA00023268"/>
    </source>
</evidence>
<evidence type="ECO:0000256" key="5">
    <source>
        <dbReference type="ARBA" id="ARBA00011971"/>
    </source>
</evidence>
<evidence type="ECO:0000313" key="21">
    <source>
        <dbReference type="EMBL" id="KAK0134224.1"/>
    </source>
</evidence>
<comment type="pathway">
    <text evidence="1">Pyrimidine metabolism; UMP biosynthesis via de novo pathway; UMP from orotate: step 2/2.</text>
</comment>